<accession>A0ABY8VFU2</accession>
<protein>
    <submittedName>
        <fullName evidence="3">DUF732 domain-containing protein</fullName>
    </submittedName>
</protein>
<name>A0ABY8VFU2_9CORY</name>
<reference evidence="3 4" key="1">
    <citation type="submission" date="2023-05" db="EMBL/GenBank/DDBJ databases">
        <title>Corynebacterium suedekumii sp. nov. and Corynebacterium breve sp. nov. isolated from raw cow's milk.</title>
        <authorList>
            <person name="Baer M.K."/>
            <person name="Mehl L."/>
            <person name="Hellmuth R."/>
            <person name="Marke G."/>
            <person name="Lipski A."/>
        </authorList>
    </citation>
    <scope>NUCLEOTIDE SEQUENCE [LARGE SCALE GENOMIC DNA]</scope>
    <source>
        <strain evidence="3 4">R4</strain>
    </source>
</reference>
<proteinExistence type="predicted"/>
<keyword evidence="2" id="KW-0732">Signal</keyword>
<dbReference type="RefSeq" id="WP_284824645.1">
    <property type="nucleotide sequence ID" value="NZ_CP126969.1"/>
</dbReference>
<sequence>MRKLLASTVALAAGLALAACGGATVESADVTATSSPASVTASPTTTSKKETTSSAQPVVPGDQPEDLGAREVDEVPEPSAGYAPEEQEFLDQVTDNKVKVDGVEDQLIGTARTICGGDAVTRDAVAGQLIEQGRTDLEYDEVVQLIDDAAHDHIC</sequence>
<feature type="chain" id="PRO_5046212278" evidence="2">
    <location>
        <begin position="19"/>
        <end position="155"/>
    </location>
</feature>
<feature type="region of interest" description="Disordered" evidence="1">
    <location>
        <begin position="28"/>
        <end position="85"/>
    </location>
</feature>
<dbReference type="Proteomes" id="UP001225598">
    <property type="component" value="Chromosome"/>
</dbReference>
<feature type="signal peptide" evidence="2">
    <location>
        <begin position="1"/>
        <end position="18"/>
    </location>
</feature>
<keyword evidence="4" id="KW-1185">Reference proteome</keyword>
<organism evidence="3 4">
    <name type="scientific">Corynebacterium breve</name>
    <dbReference type="NCBI Taxonomy" id="3049799"/>
    <lineage>
        <taxon>Bacteria</taxon>
        <taxon>Bacillati</taxon>
        <taxon>Actinomycetota</taxon>
        <taxon>Actinomycetes</taxon>
        <taxon>Mycobacteriales</taxon>
        <taxon>Corynebacteriaceae</taxon>
        <taxon>Corynebacterium</taxon>
    </lineage>
</organism>
<dbReference type="EMBL" id="CP126969">
    <property type="protein sequence ID" value="WIM67508.1"/>
    <property type="molecule type" value="Genomic_DNA"/>
</dbReference>
<gene>
    <name evidence="3" type="ORF">QP027_10460</name>
</gene>
<dbReference type="PROSITE" id="PS51257">
    <property type="entry name" value="PROKAR_LIPOPROTEIN"/>
    <property type="match status" value="1"/>
</dbReference>
<feature type="compositionally biased region" description="Low complexity" evidence="1">
    <location>
        <begin position="28"/>
        <end position="46"/>
    </location>
</feature>
<evidence type="ECO:0000256" key="2">
    <source>
        <dbReference type="SAM" id="SignalP"/>
    </source>
</evidence>
<evidence type="ECO:0000256" key="1">
    <source>
        <dbReference type="SAM" id="MobiDB-lite"/>
    </source>
</evidence>
<evidence type="ECO:0000313" key="4">
    <source>
        <dbReference type="Proteomes" id="UP001225598"/>
    </source>
</evidence>
<evidence type="ECO:0000313" key="3">
    <source>
        <dbReference type="EMBL" id="WIM67508.1"/>
    </source>
</evidence>